<evidence type="ECO:0000313" key="2">
    <source>
        <dbReference type="EMBL" id="MCG2623951.1"/>
    </source>
</evidence>
<dbReference type="InterPro" id="IPR000073">
    <property type="entry name" value="AB_hydrolase_1"/>
</dbReference>
<evidence type="ECO:0000313" key="3">
    <source>
        <dbReference type="Proteomes" id="UP001165368"/>
    </source>
</evidence>
<reference evidence="2" key="1">
    <citation type="submission" date="2022-01" db="EMBL/GenBank/DDBJ databases">
        <authorList>
            <person name="Jo J.-H."/>
            <person name="Im W.-T."/>
        </authorList>
    </citation>
    <scope>NUCLEOTIDE SEQUENCE</scope>
    <source>
        <strain evidence="2">I2-34</strain>
    </source>
</reference>
<accession>A0ABS9LBA3</accession>
<dbReference type="Gene3D" id="3.40.50.1820">
    <property type="entry name" value="alpha/beta hydrolase"/>
    <property type="match status" value="1"/>
</dbReference>
<organism evidence="2 3">
    <name type="scientific">Arthrobacter hankyongi</name>
    <dbReference type="NCBI Taxonomy" id="2904801"/>
    <lineage>
        <taxon>Bacteria</taxon>
        <taxon>Bacillati</taxon>
        <taxon>Actinomycetota</taxon>
        <taxon>Actinomycetes</taxon>
        <taxon>Micrococcales</taxon>
        <taxon>Micrococcaceae</taxon>
        <taxon>Arthrobacter</taxon>
    </lineage>
</organism>
<dbReference type="InterPro" id="IPR050266">
    <property type="entry name" value="AB_hydrolase_sf"/>
</dbReference>
<proteinExistence type="predicted"/>
<name>A0ABS9LBA3_9MICC</name>
<gene>
    <name evidence="2" type="ORF">LVY72_18825</name>
</gene>
<dbReference type="EMBL" id="JAKLTQ010000018">
    <property type="protein sequence ID" value="MCG2623951.1"/>
    <property type="molecule type" value="Genomic_DNA"/>
</dbReference>
<comment type="caution">
    <text evidence="2">The sequence shown here is derived from an EMBL/GenBank/DDBJ whole genome shotgun (WGS) entry which is preliminary data.</text>
</comment>
<dbReference type="RefSeq" id="WP_237824783.1">
    <property type="nucleotide sequence ID" value="NZ_JAKLTQ010000018.1"/>
</dbReference>
<sequence length="269" mass="28674">MPTATINDALIAYTDSDPDGGTGNVLLLLHGHAFDRSMWDGQVRRFAADGWRVIAPDLRGFGESEVTAGIVYTEEFAADAVGLLDLLGIDKAVVLGYSMGGQVAMEIQHSYPQRVRALAIVDTVPQAEDAAGRRRRHTTADRLIAEGMQDYAADVLGVMIAGYNVDKLPEVAGMVLQMIRRSPAAGAAAAMRGRAERRGFADTLRAVQVPALVIAGTDDAFDGGAAARMHELMPHSSFARIDGAGHTPSLEQPEEFDRVLGAFLTGLSQ</sequence>
<dbReference type="GO" id="GO:0016787">
    <property type="term" value="F:hydrolase activity"/>
    <property type="evidence" value="ECO:0007669"/>
    <property type="project" value="UniProtKB-KW"/>
</dbReference>
<dbReference type="PRINTS" id="PR00111">
    <property type="entry name" value="ABHYDROLASE"/>
</dbReference>
<keyword evidence="2" id="KW-0378">Hydrolase</keyword>
<dbReference type="Proteomes" id="UP001165368">
    <property type="component" value="Unassembled WGS sequence"/>
</dbReference>
<protein>
    <submittedName>
        <fullName evidence="2">Alpha/beta hydrolase</fullName>
    </submittedName>
</protein>
<dbReference type="Pfam" id="PF00561">
    <property type="entry name" value="Abhydrolase_1"/>
    <property type="match status" value="1"/>
</dbReference>
<dbReference type="InterPro" id="IPR029058">
    <property type="entry name" value="AB_hydrolase_fold"/>
</dbReference>
<dbReference type="SUPFAM" id="SSF53474">
    <property type="entry name" value="alpha/beta-Hydrolases"/>
    <property type="match status" value="1"/>
</dbReference>
<feature type="domain" description="AB hydrolase-1" evidence="1">
    <location>
        <begin position="24"/>
        <end position="252"/>
    </location>
</feature>
<dbReference type="PRINTS" id="PR00412">
    <property type="entry name" value="EPOXHYDRLASE"/>
</dbReference>
<dbReference type="InterPro" id="IPR000639">
    <property type="entry name" value="Epox_hydrolase-like"/>
</dbReference>
<dbReference type="PANTHER" id="PTHR43798">
    <property type="entry name" value="MONOACYLGLYCEROL LIPASE"/>
    <property type="match status" value="1"/>
</dbReference>
<evidence type="ECO:0000259" key="1">
    <source>
        <dbReference type="Pfam" id="PF00561"/>
    </source>
</evidence>
<keyword evidence="3" id="KW-1185">Reference proteome</keyword>